<evidence type="ECO:0000256" key="13">
    <source>
        <dbReference type="RuleBase" id="RU367134"/>
    </source>
</evidence>
<gene>
    <name evidence="16" type="ORF">PCAL00307_LOCUS6232</name>
    <name evidence="17" type="ORF">PCAL00307_LOCUS6236</name>
</gene>
<dbReference type="InterPro" id="IPR000719">
    <property type="entry name" value="Prot_kinase_dom"/>
</dbReference>
<dbReference type="EMBL" id="HBIW01007406">
    <property type="protein sequence ID" value="CAE0690800.1"/>
    <property type="molecule type" value="Transcribed_RNA"/>
</dbReference>
<comment type="similarity">
    <text evidence="13">Belongs to the protein kinase superfamily. Ser/Thr protein kinase family. Aurora subfamily.</text>
</comment>
<feature type="compositionally biased region" description="Basic residues" evidence="14">
    <location>
        <begin position="39"/>
        <end position="62"/>
    </location>
</feature>
<feature type="binding site" evidence="9">
    <location>
        <position position="267"/>
    </location>
    <ligand>
        <name>ATP</name>
        <dbReference type="ChEBI" id="CHEBI:30616"/>
    </ligand>
</feature>
<dbReference type="SMART" id="SM00220">
    <property type="entry name" value="S_TKc"/>
    <property type="match status" value="1"/>
</dbReference>
<dbReference type="InterPro" id="IPR011009">
    <property type="entry name" value="Kinase-like_dom_sf"/>
</dbReference>
<feature type="active site" description="Proton acceptor" evidence="8">
    <location>
        <position position="249"/>
    </location>
</feature>
<keyword evidence="2 13" id="KW-0808">Transferase</keyword>
<evidence type="ECO:0000256" key="6">
    <source>
        <dbReference type="ARBA" id="ARBA00047899"/>
    </source>
</evidence>
<evidence type="ECO:0000256" key="12">
    <source>
        <dbReference type="RuleBase" id="RU000304"/>
    </source>
</evidence>
<evidence type="ECO:0000256" key="10">
    <source>
        <dbReference type="PIRSR" id="PIRSR630616-3"/>
    </source>
</evidence>
<feature type="binding site" evidence="9">
    <location>
        <position position="136"/>
    </location>
    <ligand>
        <name>ATP</name>
        <dbReference type="ChEBI" id="CHEBI:30616"/>
    </ligand>
</feature>
<dbReference type="EC" id="2.7.11.1" evidence="13"/>
<dbReference type="FunFam" id="3.30.200.20:FF:000042">
    <property type="entry name" value="Aurora kinase A"/>
    <property type="match status" value="1"/>
</dbReference>
<proteinExistence type="inferred from homology"/>
<evidence type="ECO:0000256" key="1">
    <source>
        <dbReference type="ARBA" id="ARBA00022527"/>
    </source>
</evidence>
<dbReference type="SUPFAM" id="SSF56112">
    <property type="entry name" value="Protein kinase-like (PK-like)"/>
    <property type="match status" value="1"/>
</dbReference>
<dbReference type="Gene3D" id="1.10.510.10">
    <property type="entry name" value="Transferase(Phosphotransferase) domain 1"/>
    <property type="match status" value="1"/>
</dbReference>
<evidence type="ECO:0000256" key="9">
    <source>
        <dbReference type="PIRSR" id="PIRSR630616-2"/>
    </source>
</evidence>
<feature type="binding site" evidence="9">
    <location>
        <begin position="204"/>
        <end position="206"/>
    </location>
    <ligand>
        <name>ATP</name>
        <dbReference type="ChEBI" id="CHEBI:30616"/>
    </ligand>
</feature>
<keyword evidence="5 9" id="KW-0067">ATP-binding</keyword>
<dbReference type="FunFam" id="1.10.510.10:FF:000235">
    <property type="entry name" value="Serine/threonine-protein kinase ark1"/>
    <property type="match status" value="1"/>
</dbReference>
<comment type="catalytic activity">
    <reaction evidence="6 13">
        <text>L-threonyl-[protein] + ATP = O-phospho-L-threonyl-[protein] + ADP + H(+)</text>
        <dbReference type="Rhea" id="RHEA:46608"/>
        <dbReference type="Rhea" id="RHEA-COMP:11060"/>
        <dbReference type="Rhea" id="RHEA-COMP:11605"/>
        <dbReference type="ChEBI" id="CHEBI:15378"/>
        <dbReference type="ChEBI" id="CHEBI:30013"/>
        <dbReference type="ChEBI" id="CHEBI:30616"/>
        <dbReference type="ChEBI" id="CHEBI:61977"/>
        <dbReference type="ChEBI" id="CHEBI:456216"/>
        <dbReference type="EC" id="2.7.11.1"/>
    </reaction>
</comment>
<keyword evidence="4 13" id="KW-0418">Kinase</keyword>
<dbReference type="PROSITE" id="PS00108">
    <property type="entry name" value="PROTEIN_KINASE_ST"/>
    <property type="match status" value="1"/>
</dbReference>
<evidence type="ECO:0000256" key="7">
    <source>
        <dbReference type="ARBA" id="ARBA00048679"/>
    </source>
</evidence>
<dbReference type="GO" id="GO:0005524">
    <property type="term" value="F:ATP binding"/>
    <property type="evidence" value="ECO:0007669"/>
    <property type="project" value="UniProtKB-UniRule"/>
</dbReference>
<reference evidence="17" key="1">
    <citation type="submission" date="2021-01" db="EMBL/GenBank/DDBJ databases">
        <authorList>
            <person name="Corre E."/>
            <person name="Pelletier E."/>
            <person name="Niang G."/>
            <person name="Scheremetjew M."/>
            <person name="Finn R."/>
            <person name="Kale V."/>
            <person name="Holt S."/>
            <person name="Cochrane G."/>
            <person name="Meng A."/>
            <person name="Brown T."/>
            <person name="Cohen L."/>
        </authorList>
    </citation>
    <scope>NUCLEOTIDE SEQUENCE</scope>
    <source>
        <strain evidence="17">CCMP1756</strain>
    </source>
</reference>
<dbReference type="Gene3D" id="3.30.200.20">
    <property type="entry name" value="Phosphorylase Kinase, domain 1"/>
    <property type="match status" value="1"/>
</dbReference>
<evidence type="ECO:0000259" key="15">
    <source>
        <dbReference type="PROSITE" id="PS50011"/>
    </source>
</evidence>
<dbReference type="InterPro" id="IPR008271">
    <property type="entry name" value="Ser/Thr_kinase_AS"/>
</dbReference>
<feature type="region of interest" description="Disordered" evidence="14">
    <location>
        <begin position="32"/>
        <end position="116"/>
    </location>
</feature>
<evidence type="ECO:0000256" key="2">
    <source>
        <dbReference type="ARBA" id="ARBA00022679"/>
    </source>
</evidence>
<feature type="compositionally biased region" description="Basic and acidic residues" evidence="14">
    <location>
        <begin position="90"/>
        <end position="105"/>
    </location>
</feature>
<feature type="domain" description="Protein kinase" evidence="15">
    <location>
        <begin position="126"/>
        <end position="376"/>
    </location>
</feature>
<evidence type="ECO:0000313" key="16">
    <source>
        <dbReference type="EMBL" id="CAE0690796.1"/>
    </source>
</evidence>
<evidence type="ECO:0000256" key="5">
    <source>
        <dbReference type="ARBA" id="ARBA00022840"/>
    </source>
</evidence>
<keyword evidence="3 9" id="KW-0547">Nucleotide-binding</keyword>
<keyword evidence="1 12" id="KW-0723">Serine/threonine-protein kinase</keyword>
<evidence type="ECO:0000256" key="4">
    <source>
        <dbReference type="ARBA" id="ARBA00022777"/>
    </source>
</evidence>
<evidence type="ECO:0000256" key="11">
    <source>
        <dbReference type="PROSITE-ProRule" id="PRU10141"/>
    </source>
</evidence>
<organism evidence="17">
    <name type="scientific">Pelagomonas calceolata</name>
    <dbReference type="NCBI Taxonomy" id="35677"/>
    <lineage>
        <taxon>Eukaryota</taxon>
        <taxon>Sar</taxon>
        <taxon>Stramenopiles</taxon>
        <taxon>Ochrophyta</taxon>
        <taxon>Pelagophyceae</taxon>
        <taxon>Pelagomonadales</taxon>
        <taxon>Pelagomonadaceae</taxon>
        <taxon>Pelagomonas</taxon>
    </lineage>
</organism>
<evidence type="ECO:0000256" key="8">
    <source>
        <dbReference type="PIRSR" id="PIRSR630616-1"/>
    </source>
</evidence>
<dbReference type="InterPro" id="IPR030616">
    <property type="entry name" value="Aur-like"/>
</dbReference>
<sequence>MTSMLSKFTAIGGLSGNDAARNQNDMQGLAALSSSTPHRPARKPTSHPHRITLQSTHRHQLGKTKAMTSASRFGSAQRVPVAARSPGGKEALKPLDEDSEMHEADAPPPSNRAGPHNACDMTLDDFEVGRPLGNGKFGRVYLARTKRDKYIVALKVLRKSQLEKNGVEHQLRREIEIQTHLVHKNILRMYGYFWDEKRIYLILEYAPGGELYKRLTAKGRFSEQETARYVLEMARALGYCHQKHVIHRDIKPENLLLGLNGELKIADFGWSVHAPSLRRETFCGTLDYLPPEMVEVRGYDEKVDLWSLGVLCYEFLVGEPPFDAPGKKATFKRISRVDLNFPAYVSAGARDLITRLLAKDPKTRLSLSEVERHPWIVRKTNPDPVP</sequence>
<evidence type="ECO:0000256" key="3">
    <source>
        <dbReference type="ARBA" id="ARBA00022741"/>
    </source>
</evidence>
<dbReference type="InterPro" id="IPR017441">
    <property type="entry name" value="Protein_kinase_ATP_BS"/>
</dbReference>
<evidence type="ECO:0000256" key="14">
    <source>
        <dbReference type="SAM" id="MobiDB-lite"/>
    </source>
</evidence>
<dbReference type="PANTHER" id="PTHR24350">
    <property type="entry name" value="SERINE/THREONINE-PROTEIN KINASE IAL-RELATED"/>
    <property type="match status" value="1"/>
</dbReference>
<feature type="binding site" evidence="9">
    <location>
        <begin position="253"/>
        <end position="254"/>
    </location>
    <ligand>
        <name>ATP</name>
        <dbReference type="ChEBI" id="CHEBI:30616"/>
    </ligand>
</feature>
<dbReference type="Pfam" id="PF00069">
    <property type="entry name" value="Pkinase"/>
    <property type="match status" value="1"/>
</dbReference>
<dbReference type="AlphaFoldDB" id="A0A6S8SP44"/>
<dbReference type="EMBL" id="HBIW01007402">
    <property type="protein sequence ID" value="CAE0690796.1"/>
    <property type="molecule type" value="Transcribed_RNA"/>
</dbReference>
<dbReference type="GO" id="GO:0004674">
    <property type="term" value="F:protein serine/threonine kinase activity"/>
    <property type="evidence" value="ECO:0007669"/>
    <property type="project" value="UniProtKB-KW"/>
</dbReference>
<comment type="catalytic activity">
    <reaction evidence="7 13">
        <text>L-seryl-[protein] + ATP = O-phospho-L-seryl-[protein] + ADP + H(+)</text>
        <dbReference type="Rhea" id="RHEA:17989"/>
        <dbReference type="Rhea" id="RHEA-COMP:9863"/>
        <dbReference type="Rhea" id="RHEA-COMP:11604"/>
        <dbReference type="ChEBI" id="CHEBI:15378"/>
        <dbReference type="ChEBI" id="CHEBI:29999"/>
        <dbReference type="ChEBI" id="CHEBI:30616"/>
        <dbReference type="ChEBI" id="CHEBI:83421"/>
        <dbReference type="ChEBI" id="CHEBI:456216"/>
        <dbReference type="EC" id="2.7.11.1"/>
    </reaction>
</comment>
<feature type="binding site" evidence="9 11">
    <location>
        <position position="155"/>
    </location>
    <ligand>
        <name>ATP</name>
        <dbReference type="ChEBI" id="CHEBI:30616"/>
    </ligand>
</feature>
<accession>A0A6S8SP44</accession>
<evidence type="ECO:0000313" key="17">
    <source>
        <dbReference type="EMBL" id="CAE0690800.1"/>
    </source>
</evidence>
<dbReference type="PROSITE" id="PS50011">
    <property type="entry name" value="PROTEIN_KINASE_DOM"/>
    <property type="match status" value="1"/>
</dbReference>
<dbReference type="PROSITE" id="PS00107">
    <property type="entry name" value="PROTEIN_KINASE_ATP"/>
    <property type="match status" value="1"/>
</dbReference>
<name>A0A6S8SP44_9STRA</name>
<protein>
    <recommendedName>
        <fullName evidence="13">Aurora kinase</fullName>
        <ecNumber evidence="13">2.7.11.1</ecNumber>
    </recommendedName>
</protein>
<dbReference type="CDD" id="cd14007">
    <property type="entry name" value="STKc_Aurora"/>
    <property type="match status" value="1"/>
</dbReference>
<feature type="cross-link" description="Glycyl lysine isopeptide (Lys-Gly) (interchain with G-Cter in SUMO2)" evidence="10">
    <location>
        <position position="251"/>
    </location>
</feature>